<accession>A0ABP6D467</accession>
<evidence type="ECO:0000259" key="1">
    <source>
        <dbReference type="Pfam" id="PF01814"/>
    </source>
</evidence>
<sequence>MAHRQDVLELLRDDHRECERLFAAYEATRDPERRRLLTDQLVAGLVRHAAAEERRLHPVILRSLPDGERLVSEALARRAEVARTLESLVGADPRSPAFERDMSALMSWIQNHMESEENEVFPQLRAVLSRGERLELGAGAQEAKRQALDPGPGVVDRLRDWLTSEA</sequence>
<dbReference type="Proteomes" id="UP001501447">
    <property type="component" value="Unassembled WGS sequence"/>
</dbReference>
<dbReference type="PANTHER" id="PTHR35585">
    <property type="entry name" value="HHE DOMAIN PROTEIN (AFU_ORTHOLOGUE AFUA_4G00730)"/>
    <property type="match status" value="1"/>
</dbReference>
<evidence type="ECO:0000313" key="2">
    <source>
        <dbReference type="EMBL" id="GAA2632306.1"/>
    </source>
</evidence>
<dbReference type="Pfam" id="PF01814">
    <property type="entry name" value="Hemerythrin"/>
    <property type="match status" value="1"/>
</dbReference>
<dbReference type="InterPro" id="IPR012312">
    <property type="entry name" value="Hemerythrin-like"/>
</dbReference>
<dbReference type="PANTHER" id="PTHR35585:SF1">
    <property type="entry name" value="HHE DOMAIN PROTEIN (AFU_ORTHOLOGUE AFUA_4G00730)"/>
    <property type="match status" value="1"/>
</dbReference>
<dbReference type="RefSeq" id="WP_344569607.1">
    <property type="nucleotide sequence ID" value="NZ_BAAARJ010000021.1"/>
</dbReference>
<evidence type="ECO:0000313" key="3">
    <source>
        <dbReference type="Proteomes" id="UP001501447"/>
    </source>
</evidence>
<protein>
    <submittedName>
        <fullName evidence="2">Hemerythrin domain-containing protein</fullName>
    </submittedName>
</protein>
<proteinExistence type="predicted"/>
<feature type="domain" description="Hemerythrin-like" evidence="1">
    <location>
        <begin position="7"/>
        <end position="124"/>
    </location>
</feature>
<organism evidence="2 3">
    <name type="scientific">Streptomyces axinellae</name>
    <dbReference type="NCBI Taxonomy" id="552788"/>
    <lineage>
        <taxon>Bacteria</taxon>
        <taxon>Bacillati</taxon>
        <taxon>Actinomycetota</taxon>
        <taxon>Actinomycetes</taxon>
        <taxon>Kitasatosporales</taxon>
        <taxon>Streptomycetaceae</taxon>
        <taxon>Streptomyces</taxon>
    </lineage>
</organism>
<dbReference type="Gene3D" id="1.20.120.520">
    <property type="entry name" value="nmb1532 protein domain like"/>
    <property type="match status" value="1"/>
</dbReference>
<gene>
    <name evidence="2" type="ORF">GCM10009863_55370</name>
</gene>
<reference evidence="3" key="1">
    <citation type="journal article" date="2019" name="Int. J. Syst. Evol. Microbiol.">
        <title>The Global Catalogue of Microorganisms (GCM) 10K type strain sequencing project: providing services to taxonomists for standard genome sequencing and annotation.</title>
        <authorList>
            <consortium name="The Broad Institute Genomics Platform"/>
            <consortium name="The Broad Institute Genome Sequencing Center for Infectious Disease"/>
            <person name="Wu L."/>
            <person name="Ma J."/>
        </authorList>
    </citation>
    <scope>NUCLEOTIDE SEQUENCE [LARGE SCALE GENOMIC DNA]</scope>
    <source>
        <strain evidence="3">JCM 16373</strain>
    </source>
</reference>
<dbReference type="EMBL" id="BAAARJ010000021">
    <property type="protein sequence ID" value="GAA2632306.1"/>
    <property type="molecule type" value="Genomic_DNA"/>
</dbReference>
<comment type="caution">
    <text evidence="2">The sequence shown here is derived from an EMBL/GenBank/DDBJ whole genome shotgun (WGS) entry which is preliminary data.</text>
</comment>
<name>A0ABP6D467_9ACTN</name>
<keyword evidence="3" id="KW-1185">Reference proteome</keyword>